<dbReference type="SUPFAM" id="SSF56059">
    <property type="entry name" value="Glutathione synthetase ATP-binding domain-like"/>
    <property type="match status" value="1"/>
</dbReference>
<dbReference type="InterPro" id="IPR013815">
    <property type="entry name" value="ATP_grasp_subdomain_1"/>
</dbReference>
<keyword evidence="7 10" id="KW-0133">Cell shape</keyword>
<dbReference type="PROSITE" id="PS00843">
    <property type="entry name" value="DALA_DALA_LIGASE_1"/>
    <property type="match status" value="1"/>
</dbReference>
<dbReference type="PANTHER" id="PTHR23132">
    <property type="entry name" value="D-ALANINE--D-ALANINE LIGASE"/>
    <property type="match status" value="1"/>
</dbReference>
<comment type="pathway">
    <text evidence="10">Cell wall biogenesis; peptidoglycan biosynthesis.</text>
</comment>
<protein>
    <recommendedName>
        <fullName evidence="10">D-alanine--D-alanine ligase</fullName>
        <ecNumber evidence="10">6.3.2.4</ecNumber>
    </recommendedName>
    <alternativeName>
        <fullName evidence="10">D-Ala-D-Ala ligase</fullName>
    </alternativeName>
    <alternativeName>
        <fullName evidence="10">D-alanylalanine synthetase</fullName>
    </alternativeName>
</protein>
<dbReference type="NCBIfam" id="NF002378">
    <property type="entry name" value="PRK01372.1"/>
    <property type="match status" value="1"/>
</dbReference>
<dbReference type="Proteomes" id="UP000823882">
    <property type="component" value="Unassembled WGS sequence"/>
</dbReference>
<gene>
    <name evidence="10" type="primary">ddl</name>
    <name evidence="15" type="ORF">H9701_04725</name>
</gene>
<evidence type="ECO:0000313" key="15">
    <source>
        <dbReference type="EMBL" id="HJC40839.1"/>
    </source>
</evidence>
<comment type="catalytic activity">
    <reaction evidence="10">
        <text>2 D-alanine + ATP = D-alanyl-D-alanine + ADP + phosphate + H(+)</text>
        <dbReference type="Rhea" id="RHEA:11224"/>
        <dbReference type="ChEBI" id="CHEBI:15378"/>
        <dbReference type="ChEBI" id="CHEBI:30616"/>
        <dbReference type="ChEBI" id="CHEBI:43474"/>
        <dbReference type="ChEBI" id="CHEBI:57416"/>
        <dbReference type="ChEBI" id="CHEBI:57822"/>
        <dbReference type="ChEBI" id="CHEBI:456216"/>
        <dbReference type="EC" id="6.3.2.4"/>
    </reaction>
</comment>
<comment type="caution">
    <text evidence="15">The sequence shown here is derived from an EMBL/GenBank/DDBJ whole genome shotgun (WGS) entry which is preliminary data.</text>
</comment>
<evidence type="ECO:0000256" key="8">
    <source>
        <dbReference type="ARBA" id="ARBA00022984"/>
    </source>
</evidence>
<dbReference type="GO" id="GO:0005524">
    <property type="term" value="F:ATP binding"/>
    <property type="evidence" value="ECO:0007669"/>
    <property type="project" value="UniProtKB-UniRule"/>
</dbReference>
<feature type="binding site" evidence="12">
    <location>
        <position position="308"/>
    </location>
    <ligand>
        <name>Mg(2+)</name>
        <dbReference type="ChEBI" id="CHEBI:18420"/>
        <label>2</label>
    </ligand>
</feature>
<evidence type="ECO:0000313" key="16">
    <source>
        <dbReference type="Proteomes" id="UP000823882"/>
    </source>
</evidence>
<dbReference type="Pfam" id="PF07478">
    <property type="entry name" value="Dala_Dala_lig_C"/>
    <property type="match status" value="1"/>
</dbReference>
<keyword evidence="4 10" id="KW-0436">Ligase</keyword>
<evidence type="ECO:0000256" key="10">
    <source>
        <dbReference type="HAMAP-Rule" id="MF_00047"/>
    </source>
</evidence>
<dbReference type="GO" id="GO:0046872">
    <property type="term" value="F:metal ion binding"/>
    <property type="evidence" value="ECO:0007669"/>
    <property type="project" value="UniProtKB-KW"/>
</dbReference>
<feature type="domain" description="ATP-grasp" evidence="14">
    <location>
        <begin position="145"/>
        <end position="341"/>
    </location>
</feature>
<dbReference type="GO" id="GO:0008360">
    <property type="term" value="P:regulation of cell shape"/>
    <property type="evidence" value="ECO:0007669"/>
    <property type="project" value="UniProtKB-KW"/>
</dbReference>
<evidence type="ECO:0000256" key="11">
    <source>
        <dbReference type="PIRSR" id="PIRSR039102-1"/>
    </source>
</evidence>
<feature type="binding site" evidence="12">
    <location>
        <position position="295"/>
    </location>
    <ligand>
        <name>Mg(2+)</name>
        <dbReference type="ChEBI" id="CHEBI:18420"/>
        <label>1</label>
    </ligand>
</feature>
<dbReference type="PIRSF" id="PIRSF039102">
    <property type="entry name" value="Ddl/VanB"/>
    <property type="match status" value="1"/>
</dbReference>
<name>A0A9D2P1B7_9FIRM</name>
<keyword evidence="12" id="KW-0479">Metal-binding</keyword>
<dbReference type="AlphaFoldDB" id="A0A9D2P1B7"/>
<comment type="similarity">
    <text evidence="2 10">Belongs to the D-alanine--D-alanine ligase family.</text>
</comment>
<evidence type="ECO:0000256" key="9">
    <source>
        <dbReference type="ARBA" id="ARBA00023316"/>
    </source>
</evidence>
<evidence type="ECO:0000256" key="12">
    <source>
        <dbReference type="PIRSR" id="PIRSR039102-3"/>
    </source>
</evidence>
<feature type="active site" evidence="11">
    <location>
        <position position="13"/>
    </location>
</feature>
<comment type="cofactor">
    <cofactor evidence="12">
        <name>Mg(2+)</name>
        <dbReference type="ChEBI" id="CHEBI:18420"/>
    </cofactor>
    <cofactor evidence="12">
        <name>Mn(2+)</name>
        <dbReference type="ChEBI" id="CHEBI:29035"/>
    </cofactor>
    <text evidence="12">Binds 2 magnesium or manganese ions per subunit.</text>
</comment>
<feature type="active site" evidence="11">
    <location>
        <position position="319"/>
    </location>
</feature>
<dbReference type="InterPro" id="IPR000291">
    <property type="entry name" value="D-Ala_lig_Van_CS"/>
</dbReference>
<keyword evidence="12" id="KW-0464">Manganese</keyword>
<dbReference type="PROSITE" id="PS50975">
    <property type="entry name" value="ATP_GRASP"/>
    <property type="match status" value="1"/>
</dbReference>
<keyword evidence="3 10" id="KW-0963">Cytoplasm</keyword>
<dbReference type="InterPro" id="IPR011127">
    <property type="entry name" value="Dala_Dala_lig_N"/>
</dbReference>
<reference evidence="15" key="2">
    <citation type="submission" date="2021-04" db="EMBL/GenBank/DDBJ databases">
        <authorList>
            <person name="Gilroy R."/>
        </authorList>
    </citation>
    <scope>NUCLEOTIDE SEQUENCE</scope>
    <source>
        <strain evidence="15">CHK186-1790</strain>
    </source>
</reference>
<keyword evidence="8 10" id="KW-0573">Peptidoglycan synthesis</keyword>
<evidence type="ECO:0000256" key="2">
    <source>
        <dbReference type="ARBA" id="ARBA00010871"/>
    </source>
</evidence>
<dbReference type="GO" id="GO:0008716">
    <property type="term" value="F:D-alanine-D-alanine ligase activity"/>
    <property type="evidence" value="ECO:0007669"/>
    <property type="project" value="UniProtKB-UniRule"/>
</dbReference>
<accession>A0A9D2P1B7</accession>
<dbReference type="GO" id="GO:0009252">
    <property type="term" value="P:peptidoglycan biosynthetic process"/>
    <property type="evidence" value="ECO:0007669"/>
    <property type="project" value="UniProtKB-UniRule"/>
</dbReference>
<evidence type="ECO:0000256" key="13">
    <source>
        <dbReference type="PROSITE-ProRule" id="PRU00409"/>
    </source>
</evidence>
<dbReference type="GO" id="GO:0071555">
    <property type="term" value="P:cell wall organization"/>
    <property type="evidence" value="ECO:0007669"/>
    <property type="project" value="UniProtKB-KW"/>
</dbReference>
<organism evidence="15 16">
    <name type="scientific">Candidatus Intestinimonas pullistercoris</name>
    <dbReference type="NCBI Taxonomy" id="2838623"/>
    <lineage>
        <taxon>Bacteria</taxon>
        <taxon>Bacillati</taxon>
        <taxon>Bacillota</taxon>
        <taxon>Clostridia</taxon>
        <taxon>Eubacteriales</taxon>
        <taxon>Intestinimonas</taxon>
    </lineage>
</organism>
<feature type="binding site" evidence="12">
    <location>
        <position position="308"/>
    </location>
    <ligand>
        <name>Mg(2+)</name>
        <dbReference type="ChEBI" id="CHEBI:18420"/>
        <label>1</label>
    </ligand>
</feature>
<sequence length="351" mass="37747">MKIVVIAGGLSPERNVSLSSGVMIAEALRSRGHRTALVDLYFGLEDWSGAPEDLYEAPLPEAWRRVDHAAPDLSEVKARRRWQSESQFGPGVLELCAGADAAFLALHGACGEDGRVQAALDLMGIPYTGSGHLASAIAMDKDLTKRLAAQAGIATSPWRILTYTRSDIPALSQELELPCVVKPMDGGSSIGVAIAHTPQELSDALEQDLAFGGPVLVERYLQGREIQVGVLEDRALPSIEIIPKQGFYDYENKYQPGAAEEVCPAPVDPELERRLGETALAVHRLLGLAVYSRTDFIVDGEGTPWLLESNTLPGMTPTSLLPQEAAAVGIGYPELCERILTASLEARRAGR</sequence>
<keyword evidence="6 13" id="KW-0067">ATP-binding</keyword>
<comment type="subcellular location">
    <subcellularLocation>
        <location evidence="1 10">Cytoplasm</location>
    </subcellularLocation>
</comment>
<evidence type="ECO:0000256" key="3">
    <source>
        <dbReference type="ARBA" id="ARBA00022490"/>
    </source>
</evidence>
<feature type="active site" evidence="11">
    <location>
        <position position="188"/>
    </location>
</feature>
<dbReference type="InterPro" id="IPR011095">
    <property type="entry name" value="Dala_Dala_lig_C"/>
</dbReference>
<evidence type="ECO:0000256" key="1">
    <source>
        <dbReference type="ARBA" id="ARBA00004496"/>
    </source>
</evidence>
<evidence type="ECO:0000256" key="5">
    <source>
        <dbReference type="ARBA" id="ARBA00022741"/>
    </source>
</evidence>
<dbReference type="GO" id="GO:0005737">
    <property type="term" value="C:cytoplasm"/>
    <property type="evidence" value="ECO:0007669"/>
    <property type="project" value="UniProtKB-SubCell"/>
</dbReference>
<dbReference type="EMBL" id="DWWJ01000088">
    <property type="protein sequence ID" value="HJC40839.1"/>
    <property type="molecule type" value="Genomic_DNA"/>
</dbReference>
<keyword evidence="9 10" id="KW-0961">Cell wall biogenesis/degradation</keyword>
<dbReference type="Gene3D" id="3.30.1490.20">
    <property type="entry name" value="ATP-grasp fold, A domain"/>
    <property type="match status" value="1"/>
</dbReference>
<dbReference type="NCBIfam" id="TIGR01205">
    <property type="entry name" value="D_ala_D_alaTIGR"/>
    <property type="match status" value="1"/>
</dbReference>
<evidence type="ECO:0000259" key="14">
    <source>
        <dbReference type="PROSITE" id="PS50975"/>
    </source>
</evidence>
<dbReference type="HAMAP" id="MF_00047">
    <property type="entry name" value="Dala_Dala_lig"/>
    <property type="match status" value="1"/>
</dbReference>
<dbReference type="InterPro" id="IPR016185">
    <property type="entry name" value="PreATP-grasp_dom_sf"/>
</dbReference>
<keyword evidence="12" id="KW-0460">Magnesium</keyword>
<evidence type="ECO:0000256" key="6">
    <source>
        <dbReference type="ARBA" id="ARBA00022840"/>
    </source>
</evidence>
<dbReference type="InterPro" id="IPR011761">
    <property type="entry name" value="ATP-grasp"/>
</dbReference>
<dbReference type="SUPFAM" id="SSF52440">
    <property type="entry name" value="PreATP-grasp domain"/>
    <property type="match status" value="1"/>
</dbReference>
<reference evidence="15" key="1">
    <citation type="journal article" date="2021" name="PeerJ">
        <title>Extensive microbial diversity within the chicken gut microbiome revealed by metagenomics and culture.</title>
        <authorList>
            <person name="Gilroy R."/>
            <person name="Ravi A."/>
            <person name="Getino M."/>
            <person name="Pursley I."/>
            <person name="Horton D.L."/>
            <person name="Alikhan N.F."/>
            <person name="Baker D."/>
            <person name="Gharbi K."/>
            <person name="Hall N."/>
            <person name="Watson M."/>
            <person name="Adriaenssens E.M."/>
            <person name="Foster-Nyarko E."/>
            <person name="Jarju S."/>
            <person name="Secka A."/>
            <person name="Antonio M."/>
            <person name="Oren A."/>
            <person name="Chaudhuri R.R."/>
            <person name="La Ragione R."/>
            <person name="Hildebrand F."/>
            <person name="Pallen M.J."/>
        </authorList>
    </citation>
    <scope>NUCLEOTIDE SEQUENCE</scope>
    <source>
        <strain evidence="15">CHK186-1790</strain>
    </source>
</reference>
<dbReference type="Pfam" id="PF01820">
    <property type="entry name" value="Dala_Dala_lig_N"/>
    <property type="match status" value="1"/>
</dbReference>
<comment type="function">
    <text evidence="10">Cell wall formation.</text>
</comment>
<dbReference type="EC" id="6.3.2.4" evidence="10"/>
<dbReference type="Gene3D" id="3.30.470.20">
    <property type="entry name" value="ATP-grasp fold, B domain"/>
    <property type="match status" value="1"/>
</dbReference>
<evidence type="ECO:0000256" key="4">
    <source>
        <dbReference type="ARBA" id="ARBA00022598"/>
    </source>
</evidence>
<dbReference type="PANTHER" id="PTHR23132:SF23">
    <property type="entry name" value="D-ALANINE--D-ALANINE LIGASE B"/>
    <property type="match status" value="1"/>
</dbReference>
<evidence type="ECO:0000256" key="7">
    <source>
        <dbReference type="ARBA" id="ARBA00022960"/>
    </source>
</evidence>
<dbReference type="InterPro" id="IPR005905">
    <property type="entry name" value="D_ala_D_ala"/>
</dbReference>
<dbReference type="Gene3D" id="3.40.50.20">
    <property type="match status" value="1"/>
</dbReference>
<feature type="binding site" evidence="12">
    <location>
        <position position="310"/>
    </location>
    <ligand>
        <name>Mg(2+)</name>
        <dbReference type="ChEBI" id="CHEBI:18420"/>
        <label>2</label>
    </ligand>
</feature>
<proteinExistence type="inferred from homology"/>
<keyword evidence="5 13" id="KW-0547">Nucleotide-binding</keyword>